<dbReference type="RefSeq" id="WP_126381711.1">
    <property type="nucleotide sequence ID" value="NZ_LR134350.1"/>
</dbReference>
<proteinExistence type="predicted"/>
<dbReference type="Proteomes" id="UP000266895">
    <property type="component" value="Chromosome"/>
</dbReference>
<name>A0A3S4V3H4_9ACTO</name>
<gene>
    <name evidence="2" type="ORF">NCTC11636_00495</name>
</gene>
<protein>
    <recommendedName>
        <fullName evidence="4">Protein ImuA</fullName>
    </recommendedName>
</protein>
<evidence type="ECO:0000313" key="3">
    <source>
        <dbReference type="Proteomes" id="UP000266895"/>
    </source>
</evidence>
<evidence type="ECO:0008006" key="4">
    <source>
        <dbReference type="Google" id="ProtNLM"/>
    </source>
</evidence>
<evidence type="ECO:0000256" key="1">
    <source>
        <dbReference type="SAM" id="MobiDB-lite"/>
    </source>
</evidence>
<feature type="compositionally biased region" description="Low complexity" evidence="1">
    <location>
        <begin position="308"/>
        <end position="319"/>
    </location>
</feature>
<feature type="region of interest" description="Disordered" evidence="1">
    <location>
        <begin position="298"/>
        <end position="319"/>
    </location>
</feature>
<dbReference type="KEGG" id="ahw:NCTC11636_00495"/>
<organism evidence="2 3">
    <name type="scientific">Actinomyces howellii</name>
    <dbReference type="NCBI Taxonomy" id="52771"/>
    <lineage>
        <taxon>Bacteria</taxon>
        <taxon>Bacillati</taxon>
        <taxon>Actinomycetota</taxon>
        <taxon>Actinomycetes</taxon>
        <taxon>Actinomycetales</taxon>
        <taxon>Actinomycetaceae</taxon>
        <taxon>Actinomyces</taxon>
    </lineage>
</organism>
<keyword evidence="3" id="KW-1185">Reference proteome</keyword>
<dbReference type="AlphaFoldDB" id="A0A3S4V3H4"/>
<accession>A0A3S4V3H4</accession>
<evidence type="ECO:0000313" key="2">
    <source>
        <dbReference type="EMBL" id="VEG26375.1"/>
    </source>
</evidence>
<dbReference type="OrthoDB" id="3254736at2"/>
<sequence length="319" mass="32797">MGAAPVSNVADVADVTDVTDVTGAASPRPGDRLAAARAALTLAERRTGLRDPQEREVQRAMVRALGALGALDETVPGPGAAAGGPWLGIGADTAGVISLEGSVCVLLAAAARRQGGQGWCAVVGYEGIGWAAAAEVGLSLERVMAVRAEALDPATALAVTTTLLDGVDVLLLSPGVADMLRPRDRRSLLARARDRRSLVLTPVPWEGARRLSARLTEVDQSLWGQGGATRHPHAERHQQEGDGMAQVVELHTAAHEMPGGRLRALSWSLLEASRPGASWRLTVDAEGPHAAREPTGVLARTASGPGGLAPAAPTDGGSL</sequence>
<dbReference type="EMBL" id="LR134350">
    <property type="protein sequence ID" value="VEG26375.1"/>
    <property type="molecule type" value="Genomic_DNA"/>
</dbReference>
<reference evidence="2 3" key="1">
    <citation type="submission" date="2018-12" db="EMBL/GenBank/DDBJ databases">
        <authorList>
            <consortium name="Pathogen Informatics"/>
        </authorList>
    </citation>
    <scope>NUCLEOTIDE SEQUENCE [LARGE SCALE GENOMIC DNA]</scope>
    <source>
        <strain evidence="2 3">NCTC11636</strain>
    </source>
</reference>